<feature type="region of interest" description="C-terminal hotdog fold" evidence="4">
    <location>
        <begin position="542"/>
        <end position="687"/>
    </location>
</feature>
<dbReference type="EMBL" id="JABBWK010000014">
    <property type="protein sequence ID" value="KAG1903017.1"/>
    <property type="molecule type" value="Genomic_DNA"/>
</dbReference>
<dbReference type="SUPFAM" id="SSF52151">
    <property type="entry name" value="FabD/lysophospholipase-like"/>
    <property type="match status" value="1"/>
</dbReference>
<dbReference type="InterPro" id="IPR001227">
    <property type="entry name" value="Ac_transferase_dom_sf"/>
</dbReference>
<dbReference type="SUPFAM" id="SSF55048">
    <property type="entry name" value="Probable ACP-binding domain of malonyl-CoA ACP transacylase"/>
    <property type="match status" value="1"/>
</dbReference>
<dbReference type="InterPro" id="IPR020807">
    <property type="entry name" value="PKS_DH"/>
</dbReference>
<dbReference type="InterPro" id="IPR049552">
    <property type="entry name" value="PKS_DH_N"/>
</dbReference>
<feature type="compositionally biased region" description="Basic and acidic residues" evidence="5">
    <location>
        <begin position="1"/>
        <end position="11"/>
    </location>
</feature>
<dbReference type="InterPro" id="IPR016035">
    <property type="entry name" value="Acyl_Trfase/lysoPLipase"/>
</dbReference>
<dbReference type="GO" id="GO:0006633">
    <property type="term" value="P:fatty acid biosynthetic process"/>
    <property type="evidence" value="ECO:0007669"/>
    <property type="project" value="TreeGrafter"/>
</dbReference>
<feature type="domain" description="PKS/mFAS DH" evidence="6">
    <location>
        <begin position="409"/>
        <end position="687"/>
    </location>
</feature>
<evidence type="ECO:0000256" key="1">
    <source>
        <dbReference type="ARBA" id="ARBA00022450"/>
    </source>
</evidence>
<comment type="caution">
    <text evidence="7">The sequence shown here is derived from an EMBL/GenBank/DDBJ whole genome shotgun (WGS) entry which is preliminary data.</text>
</comment>
<keyword evidence="1" id="KW-0596">Phosphopantetheine</keyword>
<dbReference type="InterPro" id="IPR013120">
    <property type="entry name" value="FAR_NAD-bd"/>
</dbReference>
<keyword evidence="2" id="KW-0597">Phosphoprotein</keyword>
<dbReference type="InterPro" id="IPR049551">
    <property type="entry name" value="PKS_DH_C"/>
</dbReference>
<dbReference type="PANTHER" id="PTHR43775:SF37">
    <property type="entry name" value="SI:DKEY-61P9.11"/>
    <property type="match status" value="1"/>
</dbReference>
<dbReference type="InterPro" id="IPR036736">
    <property type="entry name" value="ACP-like_sf"/>
</dbReference>
<evidence type="ECO:0000256" key="2">
    <source>
        <dbReference type="ARBA" id="ARBA00022553"/>
    </source>
</evidence>
<dbReference type="Pfam" id="PF07993">
    <property type="entry name" value="NAD_binding_4"/>
    <property type="match status" value="1"/>
</dbReference>
<organism evidence="7 8">
    <name type="scientific">Suillus fuscotomentosus</name>
    <dbReference type="NCBI Taxonomy" id="1912939"/>
    <lineage>
        <taxon>Eukaryota</taxon>
        <taxon>Fungi</taxon>
        <taxon>Dikarya</taxon>
        <taxon>Basidiomycota</taxon>
        <taxon>Agaricomycotina</taxon>
        <taxon>Agaricomycetes</taxon>
        <taxon>Agaricomycetidae</taxon>
        <taxon>Boletales</taxon>
        <taxon>Suillineae</taxon>
        <taxon>Suillaceae</taxon>
        <taxon>Suillus</taxon>
    </lineage>
</organism>
<dbReference type="SUPFAM" id="SSF51735">
    <property type="entry name" value="NAD(P)-binding Rossmann-fold domains"/>
    <property type="match status" value="2"/>
</dbReference>
<dbReference type="Pfam" id="PF21089">
    <property type="entry name" value="PKS_DH_N"/>
    <property type="match status" value="1"/>
</dbReference>
<dbReference type="Gene3D" id="3.10.129.110">
    <property type="entry name" value="Polyketide synthase dehydratase"/>
    <property type="match status" value="1"/>
</dbReference>
<evidence type="ECO:0000256" key="3">
    <source>
        <dbReference type="ARBA" id="ARBA00022679"/>
    </source>
</evidence>
<dbReference type="Pfam" id="PF00550">
    <property type="entry name" value="PP-binding"/>
    <property type="match status" value="1"/>
</dbReference>
<dbReference type="InterPro" id="IPR014043">
    <property type="entry name" value="Acyl_transferase_dom"/>
</dbReference>
<evidence type="ECO:0000313" key="7">
    <source>
        <dbReference type="EMBL" id="KAG1903017.1"/>
    </source>
</evidence>
<feature type="region of interest" description="N-terminal hotdog fold" evidence="4">
    <location>
        <begin position="409"/>
        <end position="529"/>
    </location>
</feature>
<keyword evidence="3 7" id="KW-0808">Transferase</keyword>
<evidence type="ECO:0000259" key="6">
    <source>
        <dbReference type="PROSITE" id="PS52019"/>
    </source>
</evidence>
<evidence type="ECO:0000313" key="8">
    <source>
        <dbReference type="Proteomes" id="UP001195769"/>
    </source>
</evidence>
<dbReference type="Pfam" id="PF14765">
    <property type="entry name" value="PS-DH"/>
    <property type="match status" value="1"/>
</dbReference>
<dbReference type="SMART" id="SM00827">
    <property type="entry name" value="PKS_AT"/>
    <property type="match status" value="1"/>
</dbReference>
<evidence type="ECO:0000256" key="5">
    <source>
        <dbReference type="SAM" id="MobiDB-lite"/>
    </source>
</evidence>
<dbReference type="RefSeq" id="XP_041228592.1">
    <property type="nucleotide sequence ID" value="XM_041374772.1"/>
</dbReference>
<dbReference type="SUPFAM" id="SSF47336">
    <property type="entry name" value="ACP-like"/>
    <property type="match status" value="1"/>
</dbReference>
<proteinExistence type="predicted"/>
<dbReference type="Pfam" id="PF00698">
    <property type="entry name" value="Acyl_transf_1"/>
    <property type="match status" value="1"/>
</dbReference>
<dbReference type="Proteomes" id="UP001195769">
    <property type="component" value="Unassembled WGS sequence"/>
</dbReference>
<dbReference type="InterPro" id="IPR009081">
    <property type="entry name" value="PP-bd_ACP"/>
</dbReference>
<dbReference type="InterPro" id="IPR057326">
    <property type="entry name" value="KR_dom"/>
</dbReference>
<dbReference type="GO" id="GO:0044550">
    <property type="term" value="P:secondary metabolite biosynthetic process"/>
    <property type="evidence" value="ECO:0007669"/>
    <property type="project" value="UniProtKB-ARBA"/>
</dbReference>
<dbReference type="GO" id="GO:0004312">
    <property type="term" value="F:fatty acid synthase activity"/>
    <property type="evidence" value="ECO:0007669"/>
    <property type="project" value="TreeGrafter"/>
</dbReference>
<dbReference type="InterPro" id="IPR016036">
    <property type="entry name" value="Malonyl_transacylase_ACP-bd"/>
</dbReference>
<name>A0AAD4EBN9_9AGAM</name>
<dbReference type="InterPro" id="IPR013968">
    <property type="entry name" value="PKS_KR"/>
</dbReference>
<dbReference type="InterPro" id="IPR049900">
    <property type="entry name" value="PKS_mFAS_DH"/>
</dbReference>
<feature type="active site" description="Proton acceptor; for dehydratase activity" evidence="4">
    <location>
        <position position="441"/>
    </location>
</feature>
<feature type="region of interest" description="Disordered" evidence="5">
    <location>
        <begin position="1"/>
        <end position="32"/>
    </location>
</feature>
<evidence type="ECO:0000256" key="4">
    <source>
        <dbReference type="PROSITE-ProRule" id="PRU01363"/>
    </source>
</evidence>
<feature type="active site" description="Proton donor; for dehydratase activity" evidence="4">
    <location>
        <position position="607"/>
    </location>
</feature>
<accession>A0AAD4EBN9</accession>
<dbReference type="SMART" id="SM00822">
    <property type="entry name" value="PKS_KR"/>
    <property type="match status" value="1"/>
</dbReference>
<dbReference type="Pfam" id="PF08659">
    <property type="entry name" value="KR"/>
    <property type="match status" value="1"/>
</dbReference>
<dbReference type="PROSITE" id="PS52019">
    <property type="entry name" value="PKS_MFAS_DH"/>
    <property type="match status" value="1"/>
</dbReference>
<reference evidence="7" key="1">
    <citation type="journal article" date="2020" name="New Phytol.">
        <title>Comparative genomics reveals dynamic genome evolution in host specialist ectomycorrhizal fungi.</title>
        <authorList>
            <person name="Lofgren L.A."/>
            <person name="Nguyen N.H."/>
            <person name="Vilgalys R."/>
            <person name="Ruytinx J."/>
            <person name="Liao H.L."/>
            <person name="Branco S."/>
            <person name="Kuo A."/>
            <person name="LaButti K."/>
            <person name="Lipzen A."/>
            <person name="Andreopoulos W."/>
            <person name="Pangilinan J."/>
            <person name="Riley R."/>
            <person name="Hundley H."/>
            <person name="Na H."/>
            <person name="Barry K."/>
            <person name="Grigoriev I.V."/>
            <person name="Stajich J.E."/>
            <person name="Kennedy P.G."/>
        </authorList>
    </citation>
    <scope>NUCLEOTIDE SEQUENCE</scope>
    <source>
        <strain evidence="7">FC203</strain>
    </source>
</reference>
<dbReference type="InterPro" id="IPR036291">
    <property type="entry name" value="NAD(P)-bd_dom_sf"/>
</dbReference>
<keyword evidence="8" id="KW-1185">Reference proteome</keyword>
<dbReference type="SMART" id="SM00826">
    <property type="entry name" value="PKS_DH"/>
    <property type="match status" value="1"/>
</dbReference>
<gene>
    <name evidence="7" type="ORF">F5891DRAFT_947929</name>
</gene>
<dbReference type="Gene3D" id="3.40.50.720">
    <property type="entry name" value="NAD(P)-binding Rossmann-like Domain"/>
    <property type="match status" value="2"/>
</dbReference>
<dbReference type="PANTHER" id="PTHR43775">
    <property type="entry name" value="FATTY ACID SYNTHASE"/>
    <property type="match status" value="1"/>
</dbReference>
<dbReference type="GeneID" id="64669070"/>
<sequence>MPQRTINDEPKKKKKNAVTSSNSPRFTEPVLAPRTPPPLVFVFSGQGPQHFEMGRELFSSCTVFQRSILDMDKIHELATGFSLIAQTGLFAQQTGSTEVLGNIWPISVTLPALTMLQIATFDSLVSLGMKPTVIVGHSAGETALLYASGAGSKAMAVELAIARARAMTIVEGSQGAMSAVSCSPEQAQKIISQIYTEQGKADLDVGCYNTPDAITLSGSSTDIDLAVKHAKAAGFLAKRLNTAVPVHSRLMDACRDEFMRLVTEIFDRYPSQPPQIPTYSTECGMLKHDRFSAEYYWSGTRGPVQFTGAIHHIIREIGSPDFLEIGPHPALANYLVALGGETTTVVCPLRRPKANQGDVIAFLEALGKLTVAGHCCIDFDILNGCVVADAPKLPAYPFSRKKLPLYPISPSIKRICQPRNGPLNYSQLRINAQTHPYLAQHVIQREPIMPAAGFLEMALEFGASQLWDVKFLFMLSLSGDQPVPVDICTEGPRWSVRSALVNPSQSSGPPLQYDRLHAEGYLSLDSPTPALPAVDIQAVKERCTQVSVEGFYDGLEHFAQYGPDYQRVLDCYRGTNKGHDEALVQIRGDVGDLPRLEMFKIHPVIFDSAIHILVHPIFTHLTDKTLYYLPSRLQKLIIYETLTTSPFPRSLYAHSLVYDVALLNEDGNHLCTMQSFEVTLHGESSLYEPRCRFDLVHEPITLDLSSCHAGTSSSLSLLNVITYEHGKEMELQPLLSARDATVPYSIYFTAHAGRDGDGAVGFVRSLRKEYLLWTIWVVVFDSVWDDESIRRAVQFISKMSQVETELVVDASGLVHVPRITPCEGPTKVSPFNFHQPWQLDNSAVVHVSPPPSDCHSAVVHVQSVDRSDDQIWTFVGSLGSSHKGVMGISASPVGNVIVSPLDSMVDAPVALDADASMGPPVLAFAVSVLAVGSAYFENPGRFRGEILVTHADTQTSMLVVQLYVLQGFRVTTLTQHATDSEISCLPDGHFSIIVSEYKDTATLHLLSHLLTANGRMFPWKHPKKGLQSLLACDPWLIGHAIRLGSNIAGNELKIPMCNLSEIITVTPGDSVHVKKDIFSDKKTYLLVGGLGSLGLQIAQWMYKNGARQIVLTSRSGRAGIQRRGDIASLRIIAYLESLPDLNLRIEAINALCEPGMKALVEQLQSPLGGCMLLSVVLADGLFSGLSAENFDAPFDPKIRALEVLCHTINMNKLDFLISFSSVSALFGNAGQTNYAAANTMLDGRLRTMSHAFSIVTPAVTDSFVATSGTTKFKHLTDWGMSSQRIFQFIEEGIQKLADGPSSFYIPDFDWEAVCVNLGNSPMYSHLLPERTIMEDGASTSKDSVSIGDILCATLDIAREDLSPDVPLTVYGLDSLSAARLSFALNPFFSISQTQLLANVTLRSLEARLDDQRLSALTEVEQRSASELYQVSEMRSLVAKYTSGFKSPKTLLPSSLSSRDCVVLITGTTGVVGAHLLECLLHAPQITRIFLLNRTKPGAPTMLERHQDIFQAQSLDLTGLETEKVVYLEGTLDNDYFGLSTDMFNEMARSVTHIVHVAWPMDFIIPLAAFDHAIHGLRNLVDFAISSPWQVPPQLLFTSTVGVLTGLTSSSTVEEALINDPSISVGAGYIESKWVAEHVLAAAADATRLKPTIVRLGQLTGGRKGYWKVTEWIPSMIKSGLSLGVLPNRANPVIWLPVDVAATSMVEMLDSPPGVYHLAHPSPVSWTIPMQEAARIMNVPLVPYTQWLASLEKQASSQTGEYLQKNPALRLLDFFKYTMRRRNTNTENFLEPQLSCAKALQESPTLRSMASNPLGTKDVAKWIGYWRSVGFIPV</sequence>
<protein>
    <submittedName>
        <fullName evidence="7">Acyl transferase domain-containing protein</fullName>
    </submittedName>
</protein>
<dbReference type="Gene3D" id="3.40.366.10">
    <property type="entry name" value="Malonyl-Coenzyme A Acyl Carrier Protein, domain 2"/>
    <property type="match status" value="1"/>
</dbReference>
<dbReference type="InterPro" id="IPR042104">
    <property type="entry name" value="PKS_dehydratase_sf"/>
</dbReference>
<dbReference type="InterPro" id="IPR050091">
    <property type="entry name" value="PKS_NRPS_Biosynth_Enz"/>
</dbReference>
<dbReference type="Gene3D" id="3.30.70.3290">
    <property type="match status" value="1"/>
</dbReference>